<dbReference type="Proteomes" id="UP000829354">
    <property type="component" value="Chromosome X"/>
</dbReference>
<protein>
    <submittedName>
        <fullName evidence="1">Uncharacterized protein</fullName>
    </submittedName>
</protein>
<organism evidence="1 2">
    <name type="scientific">Caenorhabditis briggsae</name>
    <dbReference type="NCBI Taxonomy" id="6238"/>
    <lineage>
        <taxon>Eukaryota</taxon>
        <taxon>Metazoa</taxon>
        <taxon>Ecdysozoa</taxon>
        <taxon>Nematoda</taxon>
        <taxon>Chromadorea</taxon>
        <taxon>Rhabditida</taxon>
        <taxon>Rhabditina</taxon>
        <taxon>Rhabditomorpha</taxon>
        <taxon>Rhabditoidea</taxon>
        <taxon>Rhabditidae</taxon>
        <taxon>Peloderinae</taxon>
        <taxon>Caenorhabditis</taxon>
    </lineage>
</organism>
<evidence type="ECO:0000313" key="1">
    <source>
        <dbReference type="EMBL" id="UMM42955.1"/>
    </source>
</evidence>
<proteinExistence type="predicted"/>
<gene>
    <name evidence="1" type="ORF">L5515_018594</name>
</gene>
<evidence type="ECO:0000313" key="2">
    <source>
        <dbReference type="Proteomes" id="UP000829354"/>
    </source>
</evidence>
<sequence>MLRYQPLFFAARTAKSPLAIRQSSSSSLGCVLVTLESSSMDASFHTPSGAPTQLGMLAHPTKLLLDNSFPRKSFTCGPCGKVYHQISNSGM</sequence>
<dbReference type="EMBL" id="CP092625">
    <property type="protein sequence ID" value="UMM42955.1"/>
    <property type="molecule type" value="Genomic_DNA"/>
</dbReference>
<accession>A0AAE9FGX8</accession>
<keyword evidence="2" id="KW-1185">Reference proteome</keyword>
<name>A0AAE9FGX8_CAEBR</name>
<dbReference type="AlphaFoldDB" id="A0AAE9FGX8"/>
<reference evidence="1 2" key="1">
    <citation type="submission" date="2022-04" db="EMBL/GenBank/DDBJ databases">
        <title>Chromosome-level reference genomes for two strains of Caenorhabditis briggsae: an improved platform for comparative genomics.</title>
        <authorList>
            <person name="Stevens L."/>
            <person name="Andersen E."/>
        </authorList>
    </citation>
    <scope>NUCLEOTIDE SEQUENCE [LARGE SCALE GENOMIC DNA]</scope>
    <source>
        <strain evidence="1">VX34</strain>
        <tissue evidence="1">Whole-organism</tissue>
    </source>
</reference>